<dbReference type="Gene3D" id="3.30.160.60">
    <property type="entry name" value="Classic Zinc Finger"/>
    <property type="match status" value="1"/>
</dbReference>
<dbReference type="SUPFAM" id="SSF57845">
    <property type="entry name" value="B-box zinc-binding domain"/>
    <property type="match status" value="1"/>
</dbReference>
<evidence type="ECO:0008006" key="9">
    <source>
        <dbReference type="Google" id="ProtNLM"/>
    </source>
</evidence>
<keyword evidence="2 4" id="KW-0863">Zinc-finger</keyword>
<dbReference type="GO" id="GO:0008270">
    <property type="term" value="F:zinc ion binding"/>
    <property type="evidence" value="ECO:0007669"/>
    <property type="project" value="UniProtKB-KW"/>
</dbReference>
<evidence type="ECO:0000313" key="8">
    <source>
        <dbReference type="Proteomes" id="UP000007267"/>
    </source>
</evidence>
<dbReference type="SMART" id="SM00504">
    <property type="entry name" value="Ubox"/>
    <property type="match status" value="1"/>
</dbReference>
<dbReference type="Ensembl" id="ENSPSIT00000005048.1">
    <property type="protein sequence ID" value="ENSPSIP00000005019.1"/>
    <property type="gene ID" value="ENSPSIG00000004690.1"/>
</dbReference>
<dbReference type="InterPro" id="IPR000315">
    <property type="entry name" value="Znf_B-box"/>
</dbReference>
<dbReference type="PROSITE" id="PS50089">
    <property type="entry name" value="ZF_RING_2"/>
    <property type="match status" value="1"/>
</dbReference>
<dbReference type="SMART" id="SM00336">
    <property type="entry name" value="BBOX"/>
    <property type="match status" value="1"/>
</dbReference>
<dbReference type="Pfam" id="PF15227">
    <property type="entry name" value="zf-C3HC4_4"/>
    <property type="match status" value="1"/>
</dbReference>
<dbReference type="Gene3D" id="3.30.40.10">
    <property type="entry name" value="Zinc/RING finger domain, C3HC4 (zinc finger)"/>
    <property type="match status" value="1"/>
</dbReference>
<dbReference type="InterPro" id="IPR013083">
    <property type="entry name" value="Znf_RING/FYVE/PHD"/>
</dbReference>
<dbReference type="SUPFAM" id="SSF57850">
    <property type="entry name" value="RING/U-box"/>
    <property type="match status" value="1"/>
</dbReference>
<dbReference type="HOGENOM" id="CLU_013137_6_4_1"/>
<proteinExistence type="predicted"/>
<evidence type="ECO:0000259" key="5">
    <source>
        <dbReference type="PROSITE" id="PS50089"/>
    </source>
</evidence>
<dbReference type="AlphaFoldDB" id="K7FAF9"/>
<reference evidence="8" key="1">
    <citation type="submission" date="2011-10" db="EMBL/GenBank/DDBJ databases">
        <authorList>
            <consortium name="Soft-shell Turtle Genome Consortium"/>
        </authorList>
    </citation>
    <scope>NUCLEOTIDE SEQUENCE [LARGE SCALE GENOMIC DNA]</scope>
    <source>
        <strain evidence="8">Daiwa-1</strain>
    </source>
</reference>
<dbReference type="GeneTree" id="ENSGT00940000158668"/>
<evidence type="ECO:0000256" key="4">
    <source>
        <dbReference type="PROSITE-ProRule" id="PRU00024"/>
    </source>
</evidence>
<dbReference type="InterPro" id="IPR017907">
    <property type="entry name" value="Znf_RING_CS"/>
</dbReference>
<organism evidence="7 8">
    <name type="scientific">Pelodiscus sinensis</name>
    <name type="common">Chinese softshell turtle</name>
    <name type="synonym">Trionyx sinensis</name>
    <dbReference type="NCBI Taxonomy" id="13735"/>
    <lineage>
        <taxon>Eukaryota</taxon>
        <taxon>Metazoa</taxon>
        <taxon>Chordata</taxon>
        <taxon>Craniata</taxon>
        <taxon>Vertebrata</taxon>
        <taxon>Euteleostomi</taxon>
        <taxon>Archelosauria</taxon>
        <taxon>Testudinata</taxon>
        <taxon>Testudines</taxon>
        <taxon>Cryptodira</taxon>
        <taxon>Trionychia</taxon>
        <taxon>Trionychidae</taxon>
        <taxon>Pelodiscus</taxon>
    </lineage>
</organism>
<accession>K7FAF9</accession>
<evidence type="ECO:0000259" key="6">
    <source>
        <dbReference type="PROSITE" id="PS50119"/>
    </source>
</evidence>
<dbReference type="Pfam" id="PF00643">
    <property type="entry name" value="zf-B_box"/>
    <property type="match status" value="1"/>
</dbReference>
<evidence type="ECO:0000313" key="7">
    <source>
        <dbReference type="Ensembl" id="ENSPSIP00000005019.1"/>
    </source>
</evidence>
<keyword evidence="8" id="KW-1185">Reference proteome</keyword>
<reference evidence="8" key="2">
    <citation type="journal article" date="2013" name="Nat. Genet.">
        <title>The draft genomes of soft-shell turtle and green sea turtle yield insights into the development and evolution of the turtle-specific body plan.</title>
        <authorList>
            <person name="Wang Z."/>
            <person name="Pascual-Anaya J."/>
            <person name="Zadissa A."/>
            <person name="Li W."/>
            <person name="Niimura Y."/>
            <person name="Huang Z."/>
            <person name="Li C."/>
            <person name="White S."/>
            <person name="Xiong Z."/>
            <person name="Fang D."/>
            <person name="Wang B."/>
            <person name="Ming Y."/>
            <person name="Chen Y."/>
            <person name="Zheng Y."/>
            <person name="Kuraku S."/>
            <person name="Pignatelli M."/>
            <person name="Herrero J."/>
            <person name="Beal K."/>
            <person name="Nozawa M."/>
            <person name="Li Q."/>
            <person name="Wang J."/>
            <person name="Zhang H."/>
            <person name="Yu L."/>
            <person name="Shigenobu S."/>
            <person name="Wang J."/>
            <person name="Liu J."/>
            <person name="Flicek P."/>
            <person name="Searle S."/>
            <person name="Wang J."/>
            <person name="Kuratani S."/>
            <person name="Yin Y."/>
            <person name="Aken B."/>
            <person name="Zhang G."/>
            <person name="Irie N."/>
        </authorList>
    </citation>
    <scope>NUCLEOTIDE SEQUENCE [LARGE SCALE GENOMIC DNA]</scope>
    <source>
        <strain evidence="8">Daiwa-1</strain>
    </source>
</reference>
<dbReference type="GO" id="GO:0004842">
    <property type="term" value="F:ubiquitin-protein transferase activity"/>
    <property type="evidence" value="ECO:0007669"/>
    <property type="project" value="InterPro"/>
</dbReference>
<protein>
    <recommendedName>
        <fullName evidence="9">RING-type domain-containing protein</fullName>
    </recommendedName>
</protein>
<dbReference type="InterPro" id="IPR050143">
    <property type="entry name" value="TRIM/RBCC"/>
</dbReference>
<dbReference type="Proteomes" id="UP000007267">
    <property type="component" value="Unassembled WGS sequence"/>
</dbReference>
<dbReference type="PROSITE" id="PS00518">
    <property type="entry name" value="ZF_RING_1"/>
    <property type="match status" value="1"/>
</dbReference>
<sequence length="201" mass="23254">MAASEPVKAIKAEVTCSICLQLFQDPVTTECGHSFCKPCITQHCEERESSTLCPQCKRTLHKENLRANRELKNIVESINQLSGLQREEESGRISQCQKHQEPLKLYYKNDQCPICVICRESQAHFTHTVVPMEEAVQEHREKITEQLDIIEHSCEKLHQLVTQLWKHLPQSEQEEEQKQLKRVADKVAMLLKVDTESHGQR</sequence>
<dbReference type="eggNOG" id="KOG2177">
    <property type="taxonomic scope" value="Eukaryota"/>
</dbReference>
<dbReference type="GO" id="GO:0016567">
    <property type="term" value="P:protein ubiquitination"/>
    <property type="evidence" value="ECO:0007669"/>
    <property type="project" value="InterPro"/>
</dbReference>
<dbReference type="InterPro" id="IPR001841">
    <property type="entry name" value="Znf_RING"/>
</dbReference>
<keyword evidence="3" id="KW-0862">Zinc</keyword>
<dbReference type="EMBL" id="AGCU01030832">
    <property type="status" value="NOT_ANNOTATED_CDS"/>
    <property type="molecule type" value="Genomic_DNA"/>
</dbReference>
<dbReference type="OMA" id="VERYNAF"/>
<name>K7FAF9_PELSI</name>
<dbReference type="EMBL" id="AGCU01030833">
    <property type="status" value="NOT_ANNOTATED_CDS"/>
    <property type="molecule type" value="Genomic_DNA"/>
</dbReference>
<reference evidence="7" key="4">
    <citation type="submission" date="2025-09" db="UniProtKB">
        <authorList>
            <consortium name="Ensembl"/>
        </authorList>
    </citation>
    <scope>IDENTIFICATION</scope>
</reference>
<evidence type="ECO:0000256" key="2">
    <source>
        <dbReference type="ARBA" id="ARBA00022771"/>
    </source>
</evidence>
<reference evidence="7" key="3">
    <citation type="submission" date="2025-08" db="UniProtKB">
        <authorList>
            <consortium name="Ensembl"/>
        </authorList>
    </citation>
    <scope>IDENTIFICATION</scope>
</reference>
<evidence type="ECO:0000256" key="3">
    <source>
        <dbReference type="ARBA" id="ARBA00022833"/>
    </source>
</evidence>
<dbReference type="PROSITE" id="PS50119">
    <property type="entry name" value="ZF_BBOX"/>
    <property type="match status" value="1"/>
</dbReference>
<dbReference type="InterPro" id="IPR003613">
    <property type="entry name" value="Ubox_domain"/>
</dbReference>
<keyword evidence="1" id="KW-0479">Metal-binding</keyword>
<feature type="domain" description="B box-type" evidence="6">
    <location>
        <begin position="91"/>
        <end position="132"/>
    </location>
</feature>
<feature type="domain" description="RING-type" evidence="5">
    <location>
        <begin position="16"/>
        <end position="57"/>
    </location>
</feature>
<dbReference type="PANTHER" id="PTHR24103">
    <property type="entry name" value="E3 UBIQUITIN-PROTEIN LIGASE TRIM"/>
    <property type="match status" value="1"/>
</dbReference>
<dbReference type="SMART" id="SM00184">
    <property type="entry name" value="RING"/>
    <property type="match status" value="1"/>
</dbReference>
<evidence type="ECO:0000256" key="1">
    <source>
        <dbReference type="ARBA" id="ARBA00022723"/>
    </source>
</evidence>